<dbReference type="EMBL" id="BBXM02000007">
    <property type="protein sequence ID" value="GIC92765.1"/>
    <property type="molecule type" value="Genomic_DNA"/>
</dbReference>
<reference evidence="1" key="2">
    <citation type="submission" date="2021-01" db="EMBL/GenBank/DDBJ databases">
        <title>Pan-genome distribution and transcriptional activeness of fungal secondary metabolism genes in Aspergillus section Fumigati.</title>
        <authorList>
            <person name="Takahashi H."/>
            <person name="Umemura M."/>
            <person name="Ninomiya A."/>
            <person name="Kusuya Y."/>
            <person name="Urayama S."/>
            <person name="Shimizu M."/>
            <person name="Watanabe A."/>
            <person name="Kamei K."/>
            <person name="Yaguchi T."/>
            <person name="Hagiwara D."/>
        </authorList>
    </citation>
    <scope>NUCLEOTIDE SEQUENCE</scope>
    <source>
        <strain evidence="1">IFM 46973</strain>
    </source>
</reference>
<gene>
    <name evidence="1" type="ORF">Aud_009236</name>
</gene>
<accession>A0A8E0QYF4</accession>
<dbReference type="GeneID" id="66996713"/>
<proteinExistence type="predicted"/>
<evidence type="ECO:0000313" key="1">
    <source>
        <dbReference type="EMBL" id="GIC92765.1"/>
    </source>
</evidence>
<dbReference type="RefSeq" id="XP_043150031.1">
    <property type="nucleotide sequence ID" value="XM_043294096.1"/>
</dbReference>
<dbReference type="Proteomes" id="UP000036893">
    <property type="component" value="Unassembled WGS sequence"/>
</dbReference>
<comment type="caution">
    <text evidence="1">The sequence shown here is derived from an EMBL/GenBank/DDBJ whole genome shotgun (WGS) entry which is preliminary data.</text>
</comment>
<protein>
    <submittedName>
        <fullName evidence="1">Uncharacterized protein</fullName>
    </submittedName>
</protein>
<evidence type="ECO:0000313" key="2">
    <source>
        <dbReference type="Proteomes" id="UP000036893"/>
    </source>
</evidence>
<name>A0A8E0QYF4_9EURO</name>
<reference evidence="1" key="1">
    <citation type="journal article" date="2015" name="Genome Announc.">
        <title>Draft Genome Sequence of the Pathogenic Filamentous Fungus Aspergillus udagawae Strain IFM 46973T.</title>
        <authorList>
            <person name="Kusuya Y."/>
            <person name="Takahashi-Nakaguchi A."/>
            <person name="Takahashi H."/>
            <person name="Yaguchi T."/>
        </authorList>
    </citation>
    <scope>NUCLEOTIDE SEQUENCE</scope>
    <source>
        <strain evidence="1">IFM 46973</strain>
    </source>
</reference>
<dbReference type="AlphaFoldDB" id="A0A8E0QYF4"/>
<sequence length="136" mass="15460">MWWNVSLVGRSLEEQQKCISELNIDSGSVLLADDIRTHMCEKNRIYVILTQVFSPLSQEFWRQLPARRVFVLHEALLETASDPLPFSRGALFMPTSVTTLHAATAFDILQRALNLVQKYPELANNIASVHDISNFC</sequence>
<organism evidence="1 2">
    <name type="scientific">Aspergillus udagawae</name>
    <dbReference type="NCBI Taxonomy" id="91492"/>
    <lineage>
        <taxon>Eukaryota</taxon>
        <taxon>Fungi</taxon>
        <taxon>Dikarya</taxon>
        <taxon>Ascomycota</taxon>
        <taxon>Pezizomycotina</taxon>
        <taxon>Eurotiomycetes</taxon>
        <taxon>Eurotiomycetidae</taxon>
        <taxon>Eurotiales</taxon>
        <taxon>Aspergillaceae</taxon>
        <taxon>Aspergillus</taxon>
        <taxon>Aspergillus subgen. Fumigati</taxon>
    </lineage>
</organism>